<evidence type="ECO:0000259" key="1">
    <source>
        <dbReference type="PROSITE" id="PS51745"/>
    </source>
</evidence>
<dbReference type="GO" id="GO:0003677">
    <property type="term" value="F:DNA binding"/>
    <property type="evidence" value="ECO:0007669"/>
    <property type="project" value="InterPro"/>
</dbReference>
<dbReference type="InterPro" id="IPR044835">
    <property type="entry name" value="ARF_plant"/>
</dbReference>
<protein>
    <recommendedName>
        <fullName evidence="1">PB1 domain-containing protein</fullName>
    </recommendedName>
</protein>
<organism evidence="2 3">
    <name type="scientific">Amborella trichopoda</name>
    <dbReference type="NCBI Taxonomy" id="13333"/>
    <lineage>
        <taxon>Eukaryota</taxon>
        <taxon>Viridiplantae</taxon>
        <taxon>Streptophyta</taxon>
        <taxon>Embryophyta</taxon>
        <taxon>Tracheophyta</taxon>
        <taxon>Spermatophyta</taxon>
        <taxon>Magnoliopsida</taxon>
        <taxon>Amborellales</taxon>
        <taxon>Amborellaceae</taxon>
        <taxon>Amborella</taxon>
    </lineage>
</organism>
<dbReference type="STRING" id="13333.U5DCB0"/>
<keyword evidence="3" id="KW-1185">Reference proteome</keyword>
<dbReference type="GO" id="GO:0009725">
    <property type="term" value="P:response to hormone"/>
    <property type="evidence" value="ECO:0007669"/>
    <property type="project" value="InterPro"/>
</dbReference>
<reference evidence="3" key="1">
    <citation type="journal article" date="2013" name="Science">
        <title>The Amborella genome and the evolution of flowering plants.</title>
        <authorList>
            <consortium name="Amborella Genome Project"/>
        </authorList>
    </citation>
    <scope>NUCLEOTIDE SEQUENCE [LARGE SCALE GENOMIC DNA]</scope>
</reference>
<dbReference type="Gramene" id="ERN19047">
    <property type="protein sequence ID" value="ERN19047"/>
    <property type="gene ID" value="AMTR_s00061p00078770"/>
</dbReference>
<evidence type="ECO:0000313" key="3">
    <source>
        <dbReference type="Proteomes" id="UP000017836"/>
    </source>
</evidence>
<dbReference type="PANTHER" id="PTHR31384">
    <property type="entry name" value="AUXIN RESPONSE FACTOR 4-RELATED"/>
    <property type="match status" value="1"/>
</dbReference>
<dbReference type="OMA" id="WEFCATV"/>
<dbReference type="PANTHER" id="PTHR31384:SF5">
    <property type="entry name" value="AUXIN RESPONSE FACTOR 3"/>
    <property type="match status" value="1"/>
</dbReference>
<accession>U5DCB0</accession>
<dbReference type="InterPro" id="IPR053793">
    <property type="entry name" value="PB1-like"/>
</dbReference>
<dbReference type="PROSITE" id="PS51745">
    <property type="entry name" value="PB1"/>
    <property type="match status" value="1"/>
</dbReference>
<gene>
    <name evidence="2" type="ORF">AMTR_s00061p00078770</name>
</gene>
<feature type="domain" description="PB1" evidence="1">
    <location>
        <begin position="19"/>
        <end position="104"/>
    </location>
</feature>
<name>U5DCB0_AMBTC</name>
<proteinExistence type="predicted"/>
<dbReference type="Proteomes" id="UP000017836">
    <property type="component" value="Unassembled WGS sequence"/>
</dbReference>
<dbReference type="SUPFAM" id="SSF54277">
    <property type="entry name" value="CAD &amp; PB1 domains"/>
    <property type="match status" value="1"/>
</dbReference>
<dbReference type="GO" id="GO:0006355">
    <property type="term" value="P:regulation of DNA-templated transcription"/>
    <property type="evidence" value="ECO:0007669"/>
    <property type="project" value="InterPro"/>
</dbReference>
<dbReference type="HOGENOM" id="CLU_146440_0_0_1"/>
<sequence length="118" mass="12906">MADSDGCVSSIEGPDPDRRTCTKVHINGLPIGRAIDLSRLSGFGDLITSLEDTFGIQGELRGPIGMSTIVYLNRNGQTVILSDNTPWWEFCATVEKIVLYSTDELIRMMKAGKMPVIS</sequence>
<dbReference type="AlphaFoldDB" id="U5DCB0"/>
<dbReference type="Gene3D" id="3.10.20.90">
    <property type="entry name" value="Phosphatidylinositol 3-kinase Catalytic Subunit, Chain A, domain 1"/>
    <property type="match status" value="1"/>
</dbReference>
<evidence type="ECO:0000313" key="2">
    <source>
        <dbReference type="EMBL" id="ERN19047.1"/>
    </source>
</evidence>
<dbReference type="EMBL" id="KI392075">
    <property type="protein sequence ID" value="ERN19047.1"/>
    <property type="molecule type" value="Genomic_DNA"/>
</dbReference>